<dbReference type="Gene3D" id="2.130.10.10">
    <property type="entry name" value="YVTN repeat-like/Quinoprotein amine dehydrogenase"/>
    <property type="match status" value="1"/>
</dbReference>
<dbReference type="InterPro" id="IPR028884">
    <property type="entry name" value="Trm82"/>
</dbReference>
<keyword evidence="5 8" id="KW-0539">Nucleus</keyword>
<dbReference type="PANTHER" id="PTHR16288:SF0">
    <property type="entry name" value="TRNA (GUANINE-N(7)-)-METHYLTRANSFERASE NON-CATALYTIC SUBUNIT WDR4"/>
    <property type="match status" value="1"/>
</dbReference>
<comment type="function">
    <text evidence="6">Required for the Mettl1-dependent formation of N(7)-methylguanine at position 46 (m7G46) in tRNA. In the Mettl1-wuho methyltransferase complex, it is required to stabilize and induce conformational changes of the catalytic subunit. Required for binding of nanos mRNA and repression of translation by the mei-P26-bgcn-bam-sxl complex. May cooperate with mei-P26 and nanos to derepress the BMP signaling pathway. May cooperate with mei-P26 to suppress expression of a subset of microRNAs. May cooperate with mei-P26 to regulate bam expression levels in germline cells during gametogenesis. Required to promote mitosis to meiosis transition during gametogenesis. May regulate germline cell division in part by regulating ribosome biogenesis.</text>
</comment>
<dbReference type="SUPFAM" id="SSF50974">
    <property type="entry name" value="Nitrous oxide reductase, N-terminal domain"/>
    <property type="match status" value="1"/>
</dbReference>
<dbReference type="GO" id="GO:0005634">
    <property type="term" value="C:nucleus"/>
    <property type="evidence" value="ECO:0007669"/>
    <property type="project" value="UniProtKB-SubCell"/>
</dbReference>
<dbReference type="GO" id="GO:0106004">
    <property type="term" value="P:tRNA (guanine-N7)-methylation"/>
    <property type="evidence" value="ECO:0007669"/>
    <property type="project" value="UniProtKB-UniRule"/>
</dbReference>
<dbReference type="GO" id="GO:0043527">
    <property type="term" value="C:tRNA methyltransferase complex"/>
    <property type="evidence" value="ECO:0007669"/>
    <property type="project" value="TreeGrafter"/>
</dbReference>
<sequence length="369" mass="42435">MLLHKNEQNLYIFIRDWLVNYNYTTSTYTEFQIHPPIDVSEKLSEDRSIAAVSVSKDNQLIAVALCNKQLVMYDRQFNILLNTICKRAVSALTFTHENNLLIADKTGDVFVYEFDKHKKEPDLLLGHLSMLLDIAISDCGKYVITCDRDEKIRVSSYPNAYNIVSFCLGHEEFVTNLKVYGNILISGSGDGTIRFWDFVNGKQLNVVNTNDYLTDKGIIPMFCDEMIVENVDVNALPIIDMQIYQSKDFAYLGVSVLGSNSVQIYRVTVSNVLNVQFLDVITVPSLLAFHLSEQLLIVSEDSFHIYNIVNNKPVKVNANDTIVWFDNFKHFLKDYVSQCKSLFSSLYKRKYDNVQEYLEKKKIRIENKS</sequence>
<comment type="pathway">
    <text evidence="8">tRNA modification; N(7)-methylguanine-tRNA biosynthesis.</text>
</comment>
<dbReference type="AlphaFoldDB" id="A0AAN7V028"/>
<dbReference type="HAMAP" id="MF_03056">
    <property type="entry name" value="TRM82"/>
    <property type="match status" value="1"/>
</dbReference>
<evidence type="ECO:0000256" key="5">
    <source>
        <dbReference type="ARBA" id="ARBA00023242"/>
    </source>
</evidence>
<feature type="repeat" description="WD" evidence="9">
    <location>
        <begin position="167"/>
        <end position="206"/>
    </location>
</feature>
<dbReference type="PROSITE" id="PS50294">
    <property type="entry name" value="WD_REPEATS_REGION"/>
    <property type="match status" value="1"/>
</dbReference>
<evidence type="ECO:0000256" key="2">
    <source>
        <dbReference type="ARBA" id="ARBA00022574"/>
    </source>
</evidence>
<keyword evidence="4 8" id="KW-0677">Repeat</keyword>
<comment type="similarity">
    <text evidence="8">Belongs to the WD repeat TRM82 family.</text>
</comment>
<evidence type="ECO:0008006" key="12">
    <source>
        <dbReference type="Google" id="ProtNLM"/>
    </source>
</evidence>
<dbReference type="GO" id="GO:0005829">
    <property type="term" value="C:cytosol"/>
    <property type="evidence" value="ECO:0007669"/>
    <property type="project" value="TreeGrafter"/>
</dbReference>
<dbReference type="InterPro" id="IPR036322">
    <property type="entry name" value="WD40_repeat_dom_sf"/>
</dbReference>
<evidence type="ECO:0000256" key="3">
    <source>
        <dbReference type="ARBA" id="ARBA00022694"/>
    </source>
</evidence>
<evidence type="ECO:0000256" key="7">
    <source>
        <dbReference type="ARBA" id="ARBA00093542"/>
    </source>
</evidence>
<evidence type="ECO:0000256" key="4">
    <source>
        <dbReference type="ARBA" id="ARBA00022737"/>
    </source>
</evidence>
<evidence type="ECO:0000256" key="6">
    <source>
        <dbReference type="ARBA" id="ARBA00093337"/>
    </source>
</evidence>
<name>A0AAN7V028_9COLE</name>
<dbReference type="InterPro" id="IPR011045">
    <property type="entry name" value="N2O_reductase_N"/>
</dbReference>
<evidence type="ECO:0000313" key="11">
    <source>
        <dbReference type="Proteomes" id="UP001329430"/>
    </source>
</evidence>
<evidence type="ECO:0000256" key="9">
    <source>
        <dbReference type="PROSITE-ProRule" id="PRU00221"/>
    </source>
</evidence>
<comment type="caution">
    <text evidence="10">The sequence shown here is derived from an EMBL/GenBank/DDBJ whole genome shotgun (WGS) entry which is preliminary data.</text>
</comment>
<organism evidence="10 11">
    <name type="scientific">Pyrocoelia pectoralis</name>
    <dbReference type="NCBI Taxonomy" id="417401"/>
    <lineage>
        <taxon>Eukaryota</taxon>
        <taxon>Metazoa</taxon>
        <taxon>Ecdysozoa</taxon>
        <taxon>Arthropoda</taxon>
        <taxon>Hexapoda</taxon>
        <taxon>Insecta</taxon>
        <taxon>Pterygota</taxon>
        <taxon>Neoptera</taxon>
        <taxon>Endopterygota</taxon>
        <taxon>Coleoptera</taxon>
        <taxon>Polyphaga</taxon>
        <taxon>Elateriformia</taxon>
        <taxon>Elateroidea</taxon>
        <taxon>Lampyridae</taxon>
        <taxon>Lampyrinae</taxon>
        <taxon>Pyrocoelia</taxon>
    </lineage>
</organism>
<proteinExistence type="inferred from homology"/>
<keyword evidence="3 8" id="KW-0819">tRNA processing</keyword>
<dbReference type="SUPFAM" id="SSF50978">
    <property type="entry name" value="WD40 repeat-like"/>
    <property type="match status" value="1"/>
</dbReference>
<accession>A0AAN7V028</accession>
<evidence type="ECO:0000256" key="1">
    <source>
        <dbReference type="ARBA" id="ARBA00004123"/>
    </source>
</evidence>
<dbReference type="PANTHER" id="PTHR16288">
    <property type="entry name" value="WD40 REPEAT PROTEIN 4"/>
    <property type="match status" value="1"/>
</dbReference>
<dbReference type="SMART" id="SM00320">
    <property type="entry name" value="WD40"/>
    <property type="match status" value="3"/>
</dbReference>
<comment type="function">
    <text evidence="8">Required for the formation of N(7)-methylguanine at position 46 (m7G46) in tRNA. In the complex, it is required to stabilize and induce conformational changes of the catalytic subunit.</text>
</comment>
<dbReference type="InterPro" id="IPR001680">
    <property type="entry name" value="WD40_rpt"/>
</dbReference>
<evidence type="ECO:0000313" key="10">
    <source>
        <dbReference type="EMBL" id="KAK5640185.1"/>
    </source>
</evidence>
<keyword evidence="2 8" id="KW-0853">WD repeat</keyword>
<keyword evidence="11" id="KW-1185">Reference proteome</keyword>
<protein>
    <recommendedName>
        <fullName evidence="12">tRNA (guanine-N(7)-)-methyltransferase non-catalytic subunit wuho</fullName>
    </recommendedName>
</protein>
<dbReference type="EMBL" id="JAVRBK010000008">
    <property type="protein sequence ID" value="KAK5640185.1"/>
    <property type="molecule type" value="Genomic_DNA"/>
</dbReference>
<dbReference type="Pfam" id="PF00400">
    <property type="entry name" value="WD40"/>
    <property type="match status" value="2"/>
</dbReference>
<reference evidence="10 11" key="1">
    <citation type="journal article" date="2024" name="Insects">
        <title>An Improved Chromosome-Level Genome Assembly of the Firefly Pyrocoelia pectoralis.</title>
        <authorList>
            <person name="Fu X."/>
            <person name="Meyer-Rochow V.B."/>
            <person name="Ballantyne L."/>
            <person name="Zhu X."/>
        </authorList>
    </citation>
    <scope>NUCLEOTIDE SEQUENCE [LARGE SCALE GENOMIC DNA]</scope>
    <source>
        <strain evidence="10">XCY_ONT2</strain>
    </source>
</reference>
<dbReference type="InterPro" id="IPR015943">
    <property type="entry name" value="WD40/YVTN_repeat-like_dom_sf"/>
</dbReference>
<gene>
    <name evidence="10" type="ORF">RI129_010996</name>
</gene>
<evidence type="ECO:0000256" key="8">
    <source>
        <dbReference type="HAMAP-Rule" id="MF_03056"/>
    </source>
</evidence>
<dbReference type="PROSITE" id="PS50082">
    <property type="entry name" value="WD_REPEATS_2"/>
    <property type="match status" value="1"/>
</dbReference>
<comment type="subcellular location">
    <subcellularLocation>
        <location evidence="1 8">Nucleus</location>
    </subcellularLocation>
</comment>
<dbReference type="Proteomes" id="UP001329430">
    <property type="component" value="Chromosome 8"/>
</dbReference>
<comment type="subunit">
    <text evidence="7">Forms a heterodimer with the catalytic subunit Mettl1. Interacts with mei-P26 and weakly interacts with bgcn; required for the function or formation of the mei-P26-bgcn-bam-sxl complex. Interacts with nanos; may be involved in mei-P26-dependent derepression of the BMP signaling pathway. Interacts with Myc; the interaction may be mediated by mei-P26 and may be involved in the regulation of ribosome biogenesis.</text>
</comment>